<dbReference type="InterPro" id="IPR000965">
    <property type="entry name" value="GPR_dom"/>
</dbReference>
<comment type="catalytic activity">
    <reaction evidence="6 7">
        <text>L-glutamate 5-semialdehyde + phosphate + NADP(+) = L-glutamyl 5-phosphate + NADPH + H(+)</text>
        <dbReference type="Rhea" id="RHEA:19541"/>
        <dbReference type="ChEBI" id="CHEBI:15378"/>
        <dbReference type="ChEBI" id="CHEBI:43474"/>
        <dbReference type="ChEBI" id="CHEBI:57783"/>
        <dbReference type="ChEBI" id="CHEBI:58066"/>
        <dbReference type="ChEBI" id="CHEBI:58274"/>
        <dbReference type="ChEBI" id="CHEBI:58349"/>
        <dbReference type="EC" id="1.2.1.41"/>
    </reaction>
</comment>
<sequence length="413" mass="44045">MTNLENMGALAKSAARTLRIEDSSVKTEALELIASALLQKKADILTANALDVEAAKGSLSPSMIDRLSLSEERIESMADAVIAVSKWPDPVGQVLEERVLPNGLHVQKTSVPLGVCGIIFEARPNVTSDCAALCIKAGNACILRGGKEAFHSNMAITGVMRDALSSTALPADCIQLVEDTSRESAAEMMALTEYLDVLIPRGGAGLIRSVVDNAKVPVIETGVGNCHIYVDRAADISMALDIVFNAKTSRPSVCNAAEKLLVHKEIAAVFLPAMAEKLAEKDVELRADESACRLLPHAKAASEGDWSREYLDYIMGVKIVNSIDDAIDHIERYSSHHSDCIVTSDQAAADRFLASVDSAAVYHNASTRFTDGGELGLGAEIGISTQKLHARGPMGVNQLVSYKYVISGSGQIR</sequence>
<dbReference type="InterPro" id="IPR020593">
    <property type="entry name" value="G-glutamylP_reductase_CS"/>
</dbReference>
<dbReference type="InterPro" id="IPR015590">
    <property type="entry name" value="Aldehyde_DH_dom"/>
</dbReference>
<dbReference type="InterPro" id="IPR016163">
    <property type="entry name" value="Ald_DH_C"/>
</dbReference>
<dbReference type="InterPro" id="IPR012134">
    <property type="entry name" value="Glu-5-SA_DH"/>
</dbReference>
<comment type="similarity">
    <text evidence="7">Belongs to the gamma-glutamyl phosphate reductase family.</text>
</comment>
<evidence type="ECO:0000256" key="4">
    <source>
        <dbReference type="ARBA" id="ARBA00022857"/>
    </source>
</evidence>
<keyword evidence="2 7" id="KW-0028">Amino-acid biosynthesis</keyword>
<dbReference type="OrthoDB" id="9809970at2"/>
<dbReference type="GO" id="GO:0005737">
    <property type="term" value="C:cytoplasm"/>
    <property type="evidence" value="ECO:0007669"/>
    <property type="project" value="UniProtKB-SubCell"/>
</dbReference>
<evidence type="ECO:0000256" key="3">
    <source>
        <dbReference type="ARBA" id="ARBA00022650"/>
    </source>
</evidence>
<dbReference type="EC" id="1.2.1.41" evidence="7"/>
<dbReference type="HAMAP" id="MF_00412">
    <property type="entry name" value="ProA"/>
    <property type="match status" value="1"/>
</dbReference>
<proteinExistence type="inferred from homology"/>
<dbReference type="FunFam" id="3.40.309.10:FF:000006">
    <property type="entry name" value="Gamma-glutamyl phosphate reductase"/>
    <property type="match status" value="1"/>
</dbReference>
<evidence type="ECO:0000256" key="2">
    <source>
        <dbReference type="ARBA" id="ARBA00022605"/>
    </source>
</evidence>
<evidence type="ECO:0000256" key="6">
    <source>
        <dbReference type="ARBA" id="ARBA00049024"/>
    </source>
</evidence>
<reference evidence="9 10" key="1">
    <citation type="submission" date="2018-08" db="EMBL/GenBank/DDBJ databases">
        <title>A genome reference for cultivated species of the human gut microbiota.</title>
        <authorList>
            <person name="Zou Y."/>
            <person name="Xue W."/>
            <person name="Luo G."/>
        </authorList>
    </citation>
    <scope>NUCLEOTIDE SEQUENCE [LARGE SCALE GENOMIC DNA]</scope>
    <source>
        <strain evidence="9 10">AM07-24</strain>
    </source>
</reference>
<dbReference type="AlphaFoldDB" id="A0A415E6R5"/>
<dbReference type="NCBIfam" id="TIGR00407">
    <property type="entry name" value="proA"/>
    <property type="match status" value="1"/>
</dbReference>
<dbReference type="PROSITE" id="PS01223">
    <property type="entry name" value="PROA"/>
    <property type="match status" value="1"/>
</dbReference>
<dbReference type="EMBL" id="QRMS01000001">
    <property type="protein sequence ID" value="RHJ89414.1"/>
    <property type="molecule type" value="Genomic_DNA"/>
</dbReference>
<keyword evidence="5 7" id="KW-0560">Oxidoreductase</keyword>
<comment type="function">
    <text evidence="7">Catalyzes the NADPH-dependent reduction of L-glutamate 5-phosphate into L-glutamate 5-semialdehyde and phosphate. The product spontaneously undergoes cyclization to form 1-pyrroline-5-carboxylate.</text>
</comment>
<dbReference type="UniPathway" id="UPA00098">
    <property type="reaction ID" value="UER00360"/>
</dbReference>
<dbReference type="PIRSF" id="PIRSF000151">
    <property type="entry name" value="GPR"/>
    <property type="match status" value="1"/>
</dbReference>
<evidence type="ECO:0000256" key="1">
    <source>
        <dbReference type="ARBA" id="ARBA00004985"/>
    </source>
</evidence>
<dbReference type="PANTHER" id="PTHR11063:SF8">
    <property type="entry name" value="DELTA-1-PYRROLINE-5-CARBOXYLATE SYNTHASE"/>
    <property type="match status" value="1"/>
</dbReference>
<evidence type="ECO:0000313" key="9">
    <source>
        <dbReference type="EMBL" id="RHJ89414.1"/>
    </source>
</evidence>
<dbReference type="CDD" id="cd07079">
    <property type="entry name" value="ALDH_F18-19_ProA-GPR"/>
    <property type="match status" value="1"/>
</dbReference>
<gene>
    <name evidence="7" type="primary">proA</name>
    <name evidence="9" type="ORF">DW099_02225</name>
</gene>
<evidence type="ECO:0000256" key="7">
    <source>
        <dbReference type="HAMAP-Rule" id="MF_00412"/>
    </source>
</evidence>
<organism evidence="9 10">
    <name type="scientific">Emergencia timonensis</name>
    <dbReference type="NCBI Taxonomy" id="1776384"/>
    <lineage>
        <taxon>Bacteria</taxon>
        <taxon>Bacillati</taxon>
        <taxon>Bacillota</taxon>
        <taxon>Clostridia</taxon>
        <taxon>Peptostreptococcales</taxon>
        <taxon>Anaerovoracaceae</taxon>
        <taxon>Emergencia</taxon>
    </lineage>
</organism>
<dbReference type="SUPFAM" id="SSF53720">
    <property type="entry name" value="ALDH-like"/>
    <property type="match status" value="1"/>
</dbReference>
<keyword evidence="3 7" id="KW-0641">Proline biosynthesis</keyword>
<dbReference type="STRING" id="1776384.GCA_900086585_02727"/>
<dbReference type="GO" id="GO:0050661">
    <property type="term" value="F:NADP binding"/>
    <property type="evidence" value="ECO:0007669"/>
    <property type="project" value="InterPro"/>
</dbReference>
<dbReference type="RefSeq" id="WP_118333537.1">
    <property type="nucleotide sequence ID" value="NZ_AP025567.1"/>
</dbReference>
<comment type="subcellular location">
    <subcellularLocation>
        <location evidence="7">Cytoplasm</location>
    </subcellularLocation>
</comment>
<comment type="pathway">
    <text evidence="1 7">Amino-acid biosynthesis; L-proline biosynthesis; L-glutamate 5-semialdehyde from L-glutamate: step 2/2.</text>
</comment>
<protein>
    <recommendedName>
        <fullName evidence="7">Gamma-glutamyl phosphate reductase</fullName>
        <shortName evidence="7">GPR</shortName>
        <ecNumber evidence="7">1.2.1.41</ecNumber>
    </recommendedName>
    <alternativeName>
        <fullName evidence="7">Glutamate-5-semialdehyde dehydrogenase</fullName>
    </alternativeName>
    <alternativeName>
        <fullName evidence="7">Glutamyl-gamma-semialdehyde dehydrogenase</fullName>
        <shortName evidence="7">GSA dehydrogenase</shortName>
    </alternativeName>
</protein>
<dbReference type="GO" id="GO:0055129">
    <property type="term" value="P:L-proline biosynthetic process"/>
    <property type="evidence" value="ECO:0007669"/>
    <property type="project" value="UniProtKB-UniRule"/>
</dbReference>
<dbReference type="InterPro" id="IPR016161">
    <property type="entry name" value="Ald_DH/histidinol_DH"/>
</dbReference>
<dbReference type="NCBIfam" id="NF001221">
    <property type="entry name" value="PRK00197.1"/>
    <property type="match status" value="1"/>
</dbReference>
<evidence type="ECO:0000256" key="5">
    <source>
        <dbReference type="ARBA" id="ARBA00023002"/>
    </source>
</evidence>
<keyword evidence="10" id="KW-1185">Reference proteome</keyword>
<comment type="caution">
    <text evidence="9">The sequence shown here is derived from an EMBL/GenBank/DDBJ whole genome shotgun (WGS) entry which is preliminary data.</text>
</comment>
<feature type="domain" description="Aldehyde dehydrogenase" evidence="8">
    <location>
        <begin position="75"/>
        <end position="288"/>
    </location>
</feature>
<dbReference type="PANTHER" id="PTHR11063">
    <property type="entry name" value="GLUTAMATE SEMIALDEHYDE DEHYDROGENASE"/>
    <property type="match status" value="1"/>
</dbReference>
<dbReference type="Pfam" id="PF00171">
    <property type="entry name" value="Aldedh"/>
    <property type="match status" value="1"/>
</dbReference>
<keyword evidence="7" id="KW-0963">Cytoplasm</keyword>
<dbReference type="Gene3D" id="3.40.605.10">
    <property type="entry name" value="Aldehyde Dehydrogenase, Chain A, domain 1"/>
    <property type="match status" value="1"/>
</dbReference>
<dbReference type="GO" id="GO:0004350">
    <property type="term" value="F:glutamate-5-semialdehyde dehydrogenase activity"/>
    <property type="evidence" value="ECO:0007669"/>
    <property type="project" value="UniProtKB-UniRule"/>
</dbReference>
<dbReference type="Proteomes" id="UP000284841">
    <property type="component" value="Unassembled WGS sequence"/>
</dbReference>
<evidence type="ECO:0000313" key="10">
    <source>
        <dbReference type="Proteomes" id="UP000284841"/>
    </source>
</evidence>
<dbReference type="InterPro" id="IPR016162">
    <property type="entry name" value="Ald_DH_N"/>
</dbReference>
<name>A0A415E6R5_9FIRM</name>
<accession>A0A415E6R5</accession>
<dbReference type="Gene3D" id="3.40.309.10">
    <property type="entry name" value="Aldehyde Dehydrogenase, Chain A, domain 2"/>
    <property type="match status" value="1"/>
</dbReference>
<evidence type="ECO:0000259" key="8">
    <source>
        <dbReference type="Pfam" id="PF00171"/>
    </source>
</evidence>
<keyword evidence="4 7" id="KW-0521">NADP</keyword>